<dbReference type="RefSeq" id="WP_380185365.1">
    <property type="nucleotide sequence ID" value="NZ_JBHTBQ010000001.1"/>
</dbReference>
<dbReference type="Gene3D" id="3.30.429.10">
    <property type="entry name" value="Macrophage Migration Inhibitory Factor"/>
    <property type="match status" value="1"/>
</dbReference>
<sequence length="133" mass="14664">MPHLILDYSSNIREEADMPALCTKLADCLIHQQSNGSPVYPIGGVRVRAIAVSEYCIANGLANAAFVHAQLKIGHGRSEEIKKITGDSLFAVMKTHFADLEQKMGLALSLEINEFSELATWKQNNLHALYPKN</sequence>
<dbReference type="PANTHER" id="PTHR37950:SF1">
    <property type="entry name" value="4-HYDROXYPHENYLACETATE CATABOLISM PROTEIN"/>
    <property type="match status" value="1"/>
</dbReference>
<keyword evidence="2" id="KW-1185">Reference proteome</keyword>
<proteinExistence type="predicted"/>
<evidence type="ECO:0000313" key="2">
    <source>
        <dbReference type="Proteomes" id="UP001596473"/>
    </source>
</evidence>
<protein>
    <submittedName>
        <fullName evidence="1">5-carboxymethyl-2-hydroxymuconate Delta-isomerase</fullName>
    </submittedName>
</protein>
<name>A0ABW2QX11_9NEIS</name>
<gene>
    <name evidence="1" type="ORF">ACFQNF_00725</name>
</gene>
<dbReference type="EMBL" id="JBHTBQ010000001">
    <property type="protein sequence ID" value="MFC7418402.1"/>
    <property type="molecule type" value="Genomic_DNA"/>
</dbReference>
<dbReference type="PANTHER" id="PTHR37950">
    <property type="entry name" value="4-HYDROXYPHENYLACETATE CATABOLISM PROTEIN"/>
    <property type="match status" value="1"/>
</dbReference>
<dbReference type="SUPFAM" id="SSF55331">
    <property type="entry name" value="Tautomerase/MIF"/>
    <property type="match status" value="1"/>
</dbReference>
<comment type="caution">
    <text evidence="1">The sequence shown here is derived from an EMBL/GenBank/DDBJ whole genome shotgun (WGS) entry which is preliminary data.</text>
</comment>
<evidence type="ECO:0000313" key="1">
    <source>
        <dbReference type="EMBL" id="MFC7418402.1"/>
    </source>
</evidence>
<dbReference type="InterPro" id="IPR004220">
    <property type="entry name" value="5-COMe_2-OHmuconate_Isoase"/>
</dbReference>
<organism evidence="1 2">
    <name type="scientific">Iodobacter arcticus</name>
    <dbReference type="NCBI Taxonomy" id="590593"/>
    <lineage>
        <taxon>Bacteria</taxon>
        <taxon>Pseudomonadati</taxon>
        <taxon>Pseudomonadota</taxon>
        <taxon>Betaproteobacteria</taxon>
        <taxon>Neisseriales</taxon>
        <taxon>Chitinibacteraceae</taxon>
        <taxon>Iodobacter</taxon>
    </lineage>
</organism>
<dbReference type="Proteomes" id="UP001596473">
    <property type="component" value="Unassembled WGS sequence"/>
</dbReference>
<accession>A0ABW2QX11</accession>
<dbReference type="Pfam" id="PF02962">
    <property type="entry name" value="CHMI"/>
    <property type="match status" value="1"/>
</dbReference>
<dbReference type="InterPro" id="IPR014347">
    <property type="entry name" value="Tautomerase/MIF_sf"/>
</dbReference>
<dbReference type="CDD" id="cd00580">
    <property type="entry name" value="CHMI"/>
    <property type="match status" value="1"/>
</dbReference>
<reference evidence="2" key="1">
    <citation type="journal article" date="2019" name="Int. J. Syst. Evol. Microbiol.">
        <title>The Global Catalogue of Microorganisms (GCM) 10K type strain sequencing project: providing services to taxonomists for standard genome sequencing and annotation.</title>
        <authorList>
            <consortium name="The Broad Institute Genomics Platform"/>
            <consortium name="The Broad Institute Genome Sequencing Center for Infectious Disease"/>
            <person name="Wu L."/>
            <person name="Ma J."/>
        </authorList>
    </citation>
    <scope>NUCLEOTIDE SEQUENCE [LARGE SCALE GENOMIC DNA]</scope>
    <source>
        <strain evidence="2">CCUG 62945</strain>
    </source>
</reference>